<feature type="transmembrane region" description="Helical" evidence="1">
    <location>
        <begin position="308"/>
        <end position="328"/>
    </location>
</feature>
<dbReference type="GO" id="GO:0046983">
    <property type="term" value="F:protein dimerization activity"/>
    <property type="evidence" value="ECO:0007669"/>
    <property type="project" value="InterPro"/>
</dbReference>
<keyword evidence="1" id="KW-0812">Transmembrane</keyword>
<name>A0AA38U761_9ASTR</name>
<accession>A0AA38U761</accession>
<evidence type="ECO:0000259" key="3">
    <source>
        <dbReference type="Pfam" id="PF14372"/>
    </source>
</evidence>
<evidence type="ECO:0000313" key="5">
    <source>
        <dbReference type="Proteomes" id="UP001172457"/>
    </source>
</evidence>
<evidence type="ECO:0000313" key="4">
    <source>
        <dbReference type="EMBL" id="KAJ9567361.1"/>
    </source>
</evidence>
<dbReference type="InterPro" id="IPR025525">
    <property type="entry name" value="hAT-like_transposase_RNase-H"/>
</dbReference>
<organism evidence="4 5">
    <name type="scientific">Centaurea solstitialis</name>
    <name type="common">yellow star-thistle</name>
    <dbReference type="NCBI Taxonomy" id="347529"/>
    <lineage>
        <taxon>Eukaryota</taxon>
        <taxon>Viridiplantae</taxon>
        <taxon>Streptophyta</taxon>
        <taxon>Embryophyta</taxon>
        <taxon>Tracheophyta</taxon>
        <taxon>Spermatophyta</taxon>
        <taxon>Magnoliopsida</taxon>
        <taxon>eudicotyledons</taxon>
        <taxon>Gunneridae</taxon>
        <taxon>Pentapetalae</taxon>
        <taxon>asterids</taxon>
        <taxon>campanulids</taxon>
        <taxon>Asterales</taxon>
        <taxon>Asteraceae</taxon>
        <taxon>Carduoideae</taxon>
        <taxon>Cardueae</taxon>
        <taxon>Centaureinae</taxon>
        <taxon>Centaurea</taxon>
    </lineage>
</organism>
<proteinExistence type="predicted"/>
<dbReference type="PANTHER" id="PTHR23272:SF190">
    <property type="entry name" value="ZINC FINGER, BED-TYPE-RELATED"/>
    <property type="match status" value="1"/>
</dbReference>
<dbReference type="Pfam" id="PF14372">
    <property type="entry name" value="hAT-like_RNase-H"/>
    <property type="match status" value="1"/>
</dbReference>
<dbReference type="Proteomes" id="UP001172457">
    <property type="component" value="Chromosome 1"/>
</dbReference>
<dbReference type="PANTHER" id="PTHR23272">
    <property type="entry name" value="BED FINGER-RELATED"/>
    <property type="match status" value="1"/>
</dbReference>
<protein>
    <recommendedName>
        <fullName evidence="6">Transposase</fullName>
    </recommendedName>
</protein>
<feature type="domain" description="hAT-like transposase RNase-H fold" evidence="3">
    <location>
        <begin position="44"/>
        <end position="149"/>
    </location>
</feature>
<evidence type="ECO:0008006" key="6">
    <source>
        <dbReference type="Google" id="ProtNLM"/>
    </source>
</evidence>
<keyword evidence="1" id="KW-0472">Membrane</keyword>
<evidence type="ECO:0000256" key="1">
    <source>
        <dbReference type="SAM" id="Phobius"/>
    </source>
</evidence>
<dbReference type="InterPro" id="IPR008906">
    <property type="entry name" value="HATC_C_dom"/>
</dbReference>
<dbReference type="EMBL" id="JARYMX010000001">
    <property type="protein sequence ID" value="KAJ9567361.1"/>
    <property type="molecule type" value="Genomic_DNA"/>
</dbReference>
<comment type="caution">
    <text evidence="4">The sequence shown here is derived from an EMBL/GenBank/DDBJ whole genome shotgun (WGS) entry which is preliminary data.</text>
</comment>
<evidence type="ECO:0000259" key="2">
    <source>
        <dbReference type="Pfam" id="PF05699"/>
    </source>
</evidence>
<dbReference type="Pfam" id="PF05699">
    <property type="entry name" value="Dimer_Tnp_hAT"/>
    <property type="match status" value="1"/>
</dbReference>
<reference evidence="4" key="1">
    <citation type="submission" date="2023-03" db="EMBL/GenBank/DDBJ databases">
        <title>Chromosome-scale reference genome and RAD-based genetic map of yellow starthistle (Centaurea solstitialis) reveal putative structural variation and QTLs associated with invader traits.</title>
        <authorList>
            <person name="Reatini B."/>
            <person name="Cang F.A."/>
            <person name="Jiang Q."/>
            <person name="Mckibben M.T.W."/>
            <person name="Barker M.S."/>
            <person name="Rieseberg L.H."/>
            <person name="Dlugosch K.M."/>
        </authorList>
    </citation>
    <scope>NUCLEOTIDE SEQUENCE</scope>
    <source>
        <strain evidence="4">CAN-66</strain>
        <tissue evidence="4">Leaf</tissue>
    </source>
</reference>
<sequence length="367" mass="42315">MLKIVVELRDVFFAFEVEDANYFRDLDRVPEHSDFGVCKKVVEFLEKFKNVDKHLCVWEVEPEFCLMARSMREKYDKYWGRFDKLNDFMYFAVMLDPTMKSSFIGHAFRKMIVYNITKENPMEKEVFETKMASMVQKVEKRLDVLFRAYKERFDKASNGEDLTCDVGNDFLGEFLHVEESNSVAIETEFKSYLNKPNILPVVETKRHSVSNCMTAKDILAIQISTVASESALSTSGRVLDPYRTNLSSPIVEALICTQDWVKKSRKPIIDDIDDILKDDDIAIGIKLRRWSEVLGAATVVLGGGASGWWFWAAMVVVLDGAVFLDGINGSRRKGSRWRWVSTLMGLWRRFWINGDGSPVKVMGRRQR</sequence>
<feature type="domain" description="HAT C-terminal dimerisation" evidence="2">
    <location>
        <begin position="214"/>
        <end position="261"/>
    </location>
</feature>
<keyword evidence="1" id="KW-1133">Transmembrane helix</keyword>
<dbReference type="InterPro" id="IPR012337">
    <property type="entry name" value="RNaseH-like_sf"/>
</dbReference>
<gene>
    <name evidence="4" type="ORF">OSB04_003327</name>
</gene>
<dbReference type="SUPFAM" id="SSF53098">
    <property type="entry name" value="Ribonuclease H-like"/>
    <property type="match status" value="1"/>
</dbReference>
<dbReference type="AlphaFoldDB" id="A0AA38U761"/>
<keyword evidence="5" id="KW-1185">Reference proteome</keyword>
<dbReference type="GO" id="GO:0003677">
    <property type="term" value="F:DNA binding"/>
    <property type="evidence" value="ECO:0007669"/>
    <property type="project" value="InterPro"/>
</dbReference>